<keyword evidence="2" id="KW-1185">Reference proteome</keyword>
<evidence type="ECO:0000313" key="2">
    <source>
        <dbReference type="Proteomes" id="UP000585474"/>
    </source>
</evidence>
<sequence length="311" mass="36325">MPDLFKISQLPREPVEAYLTHFKTTRFKCKLPLLKAKFVQLSQKGVEFELLKKFEEIEFRDLFELVTKATSYEVILKEEHDYKEATKGTYYRDPNYMVGTSDISFLLEIAVAEIIKRKPYVCKGFIKEVAPAKLYDLKDEVQDLEEINLGTEEKPELVYISQLLPELIKPKFIQILREFNDCFAWNYEEMPGLSRELVEHQLPSKEGVVPFKQPPRRRSNDVILLVKDGLECLLRVGFIRNTGNLNLATSKYEYPMPTADMLVDGETRHPSVFHGWTFRAQLDLYSRKRHLQDNIQIPMFLGDLRVGFHAI</sequence>
<gene>
    <name evidence="1" type="ORF">Acr_11g0009800</name>
</gene>
<organism evidence="1 2">
    <name type="scientific">Actinidia rufa</name>
    <dbReference type="NCBI Taxonomy" id="165716"/>
    <lineage>
        <taxon>Eukaryota</taxon>
        <taxon>Viridiplantae</taxon>
        <taxon>Streptophyta</taxon>
        <taxon>Embryophyta</taxon>
        <taxon>Tracheophyta</taxon>
        <taxon>Spermatophyta</taxon>
        <taxon>Magnoliopsida</taxon>
        <taxon>eudicotyledons</taxon>
        <taxon>Gunneridae</taxon>
        <taxon>Pentapetalae</taxon>
        <taxon>asterids</taxon>
        <taxon>Ericales</taxon>
        <taxon>Actinidiaceae</taxon>
        <taxon>Actinidia</taxon>
    </lineage>
</organism>
<dbReference type="EMBL" id="BJWL01000011">
    <property type="protein sequence ID" value="GFY96674.1"/>
    <property type="molecule type" value="Genomic_DNA"/>
</dbReference>
<dbReference type="InterPro" id="IPR043502">
    <property type="entry name" value="DNA/RNA_pol_sf"/>
</dbReference>
<dbReference type="SUPFAM" id="SSF56672">
    <property type="entry name" value="DNA/RNA polymerases"/>
    <property type="match status" value="1"/>
</dbReference>
<reference evidence="1 2" key="1">
    <citation type="submission" date="2019-07" db="EMBL/GenBank/DDBJ databases">
        <title>De Novo Assembly of kiwifruit Actinidia rufa.</title>
        <authorList>
            <person name="Sugita-Konishi S."/>
            <person name="Sato K."/>
            <person name="Mori E."/>
            <person name="Abe Y."/>
            <person name="Kisaki G."/>
            <person name="Hamano K."/>
            <person name="Suezawa K."/>
            <person name="Otani M."/>
            <person name="Fukuda T."/>
            <person name="Manabe T."/>
            <person name="Gomi K."/>
            <person name="Tabuchi M."/>
            <person name="Akimitsu K."/>
            <person name="Kataoka I."/>
        </authorList>
    </citation>
    <scope>NUCLEOTIDE SEQUENCE [LARGE SCALE GENOMIC DNA]</scope>
    <source>
        <strain evidence="2">cv. Fuchu</strain>
    </source>
</reference>
<dbReference type="OrthoDB" id="1743187at2759"/>
<comment type="caution">
    <text evidence="1">The sequence shown here is derived from an EMBL/GenBank/DDBJ whole genome shotgun (WGS) entry which is preliminary data.</text>
</comment>
<dbReference type="AlphaFoldDB" id="A0A7J0FD92"/>
<evidence type="ECO:0000313" key="1">
    <source>
        <dbReference type="EMBL" id="GFY96674.1"/>
    </source>
</evidence>
<protein>
    <submittedName>
        <fullName evidence="1">Uncharacterized protein</fullName>
    </submittedName>
</protein>
<proteinExistence type="predicted"/>
<accession>A0A7J0FD92</accession>
<dbReference type="Proteomes" id="UP000585474">
    <property type="component" value="Unassembled WGS sequence"/>
</dbReference>
<name>A0A7J0FD92_9ERIC</name>